<sequence>MDRRRPPRRVLGVAGLVVAAVLAGCSGTPGASDPAETPGGSTTTASPGVPAPTATTTATPEPTPEPEPGTVAPPWLGTRPLPARADGTAAPQPTPTELDPRRLTSPDALPALPGDGYASEVTAPAPADVVERSTWREGCPVAARDLAWVRVAFVGFDDARHTGELLVATDVADDLVEVFAALYAARFPIEEMRVTTAAELDAEPTGDGNNTESFVCRATTGGGRFSQHAYGTALDVNPFQNPYDKGTGSARVVIPELATSYTDRGVVRPGMVLADDAVVDAFAAIGWEWGGAWQRSKDYQHFSRNGL</sequence>
<feature type="region of interest" description="Disordered" evidence="1">
    <location>
        <begin position="24"/>
        <end position="124"/>
    </location>
</feature>
<evidence type="ECO:0000259" key="3">
    <source>
        <dbReference type="Pfam" id="PF13539"/>
    </source>
</evidence>
<gene>
    <name evidence="4" type="ORF">RDV89_10025</name>
</gene>
<dbReference type="RefSeq" id="WP_315732896.1">
    <property type="nucleotide sequence ID" value="NZ_JAVYII010000004.1"/>
</dbReference>
<evidence type="ECO:0000313" key="4">
    <source>
        <dbReference type="EMBL" id="MDT9593405.1"/>
    </source>
</evidence>
<evidence type="ECO:0000256" key="1">
    <source>
        <dbReference type="SAM" id="MobiDB-lite"/>
    </source>
</evidence>
<comment type="caution">
    <text evidence="4">The sequence shown here is derived from an EMBL/GenBank/DDBJ whole genome shotgun (WGS) entry which is preliminary data.</text>
</comment>
<feature type="domain" description="Peptidase M15C" evidence="3">
    <location>
        <begin position="221"/>
        <end position="303"/>
    </location>
</feature>
<protein>
    <submittedName>
        <fullName evidence="4">M15 family metallopeptidase</fullName>
    </submittedName>
</protein>
<proteinExistence type="predicted"/>
<dbReference type="Gene3D" id="3.30.1380.10">
    <property type="match status" value="1"/>
</dbReference>
<dbReference type="InterPro" id="IPR009045">
    <property type="entry name" value="Zn_M74/Hedgehog-like"/>
</dbReference>
<organism evidence="4 5">
    <name type="scientific">Nocardioides imazamoxiresistens</name>
    <dbReference type="NCBI Taxonomy" id="3231893"/>
    <lineage>
        <taxon>Bacteria</taxon>
        <taxon>Bacillati</taxon>
        <taxon>Actinomycetota</taxon>
        <taxon>Actinomycetes</taxon>
        <taxon>Propionibacteriales</taxon>
        <taxon>Nocardioidaceae</taxon>
        <taxon>Nocardioides</taxon>
    </lineage>
</organism>
<dbReference type="PROSITE" id="PS51257">
    <property type="entry name" value="PROKAR_LIPOPROTEIN"/>
    <property type="match status" value="1"/>
</dbReference>
<name>A0ABU3PVZ7_9ACTN</name>
<reference evidence="4 5" key="1">
    <citation type="submission" date="2023-08" db="EMBL/GenBank/DDBJ databases">
        <title>Nocardioides seae sp. nov., a bacterium isolated from a soil.</title>
        <authorList>
            <person name="Wang X."/>
        </authorList>
    </citation>
    <scope>NUCLEOTIDE SEQUENCE [LARGE SCALE GENOMIC DNA]</scope>
    <source>
        <strain evidence="4 5">YZH12</strain>
    </source>
</reference>
<dbReference type="InterPro" id="IPR039561">
    <property type="entry name" value="Peptidase_M15C"/>
</dbReference>
<evidence type="ECO:0000313" key="5">
    <source>
        <dbReference type="Proteomes" id="UP001268542"/>
    </source>
</evidence>
<keyword evidence="2" id="KW-0732">Signal</keyword>
<feature type="compositionally biased region" description="Low complexity" evidence="1">
    <location>
        <begin position="34"/>
        <end position="60"/>
    </location>
</feature>
<dbReference type="Proteomes" id="UP001268542">
    <property type="component" value="Unassembled WGS sequence"/>
</dbReference>
<dbReference type="EMBL" id="JAVYII010000004">
    <property type="protein sequence ID" value="MDT9593405.1"/>
    <property type="molecule type" value="Genomic_DNA"/>
</dbReference>
<evidence type="ECO:0000256" key="2">
    <source>
        <dbReference type="SAM" id="SignalP"/>
    </source>
</evidence>
<keyword evidence="5" id="KW-1185">Reference proteome</keyword>
<feature type="signal peptide" evidence="2">
    <location>
        <begin position="1"/>
        <end position="31"/>
    </location>
</feature>
<dbReference type="SUPFAM" id="SSF55166">
    <property type="entry name" value="Hedgehog/DD-peptidase"/>
    <property type="match status" value="1"/>
</dbReference>
<feature type="chain" id="PRO_5046865510" evidence="2">
    <location>
        <begin position="32"/>
        <end position="307"/>
    </location>
</feature>
<accession>A0ABU3PVZ7</accession>
<dbReference type="Pfam" id="PF13539">
    <property type="entry name" value="Peptidase_M15_4"/>
    <property type="match status" value="1"/>
</dbReference>